<dbReference type="EMBL" id="JAHRIP010024933">
    <property type="protein sequence ID" value="MEQ2289812.1"/>
    <property type="molecule type" value="Genomic_DNA"/>
</dbReference>
<accession>A0ABV0Y7P4</accession>
<reference evidence="2 3" key="1">
    <citation type="submission" date="2021-06" db="EMBL/GenBank/DDBJ databases">
        <authorList>
            <person name="Palmer J.M."/>
        </authorList>
    </citation>
    <scope>NUCLEOTIDE SEQUENCE [LARGE SCALE GENOMIC DNA]</scope>
    <source>
        <strain evidence="2 3">AS_MEX2019</strain>
        <tissue evidence="2">Muscle</tissue>
    </source>
</reference>
<evidence type="ECO:0000313" key="2">
    <source>
        <dbReference type="EMBL" id="MEQ2289812.1"/>
    </source>
</evidence>
<feature type="compositionally biased region" description="Basic and acidic residues" evidence="1">
    <location>
        <begin position="96"/>
        <end position="115"/>
    </location>
</feature>
<keyword evidence="3" id="KW-1185">Reference proteome</keyword>
<gene>
    <name evidence="2" type="ORF">AMECASPLE_037097</name>
</gene>
<feature type="region of interest" description="Disordered" evidence="1">
    <location>
        <begin position="1"/>
        <end position="35"/>
    </location>
</feature>
<proteinExistence type="predicted"/>
<name>A0ABV0Y7P4_9TELE</name>
<feature type="region of interest" description="Disordered" evidence="1">
    <location>
        <begin position="93"/>
        <end position="115"/>
    </location>
</feature>
<evidence type="ECO:0000256" key="1">
    <source>
        <dbReference type="SAM" id="MobiDB-lite"/>
    </source>
</evidence>
<organism evidence="2 3">
    <name type="scientific">Ameca splendens</name>
    <dbReference type="NCBI Taxonomy" id="208324"/>
    <lineage>
        <taxon>Eukaryota</taxon>
        <taxon>Metazoa</taxon>
        <taxon>Chordata</taxon>
        <taxon>Craniata</taxon>
        <taxon>Vertebrata</taxon>
        <taxon>Euteleostomi</taxon>
        <taxon>Actinopterygii</taxon>
        <taxon>Neopterygii</taxon>
        <taxon>Teleostei</taxon>
        <taxon>Neoteleostei</taxon>
        <taxon>Acanthomorphata</taxon>
        <taxon>Ovalentaria</taxon>
        <taxon>Atherinomorphae</taxon>
        <taxon>Cyprinodontiformes</taxon>
        <taxon>Goodeidae</taxon>
        <taxon>Ameca</taxon>
    </lineage>
</organism>
<sequence length="115" mass="13100">MEQTSPTSKTQRRVHRVSSTSHGEGQTGLHKQCTQVPQMPVFHQRSLVPLSVPERDCEPMMHVSTDEKKFHGPKYGSARQNTWFLCANCNVTRGRSGPECDRNNKYDGEDEERVV</sequence>
<evidence type="ECO:0000313" key="3">
    <source>
        <dbReference type="Proteomes" id="UP001469553"/>
    </source>
</evidence>
<dbReference type="Proteomes" id="UP001469553">
    <property type="component" value="Unassembled WGS sequence"/>
</dbReference>
<protein>
    <submittedName>
        <fullName evidence="2">Uncharacterized protein</fullName>
    </submittedName>
</protein>
<comment type="caution">
    <text evidence="2">The sequence shown here is derived from an EMBL/GenBank/DDBJ whole genome shotgun (WGS) entry which is preliminary data.</text>
</comment>